<dbReference type="EMBL" id="JAOTIF010000001">
    <property type="protein sequence ID" value="MCU7547495.1"/>
    <property type="molecule type" value="Genomic_DNA"/>
</dbReference>
<gene>
    <name evidence="1" type="ORF">OCK74_00135</name>
</gene>
<dbReference type="RefSeq" id="WP_279294943.1">
    <property type="nucleotide sequence ID" value="NZ_JAOTIF010000001.1"/>
</dbReference>
<evidence type="ECO:0000313" key="1">
    <source>
        <dbReference type="EMBL" id="MCU7547495.1"/>
    </source>
</evidence>
<protein>
    <submittedName>
        <fullName evidence="1">Uncharacterized protein</fullName>
    </submittedName>
</protein>
<reference evidence="1" key="1">
    <citation type="submission" date="2022-09" db="EMBL/GenBank/DDBJ databases">
        <authorList>
            <person name="Yuan C."/>
            <person name="Ke Z."/>
        </authorList>
    </citation>
    <scope>NUCLEOTIDE SEQUENCE</scope>
    <source>
        <strain evidence="1">LB-8</strain>
    </source>
</reference>
<accession>A0A9X2XS31</accession>
<dbReference type="Proteomes" id="UP001155483">
    <property type="component" value="Unassembled WGS sequence"/>
</dbReference>
<evidence type="ECO:0000313" key="2">
    <source>
        <dbReference type="Proteomes" id="UP001155483"/>
    </source>
</evidence>
<name>A0A9X2XS31_9BACT</name>
<reference evidence="1" key="2">
    <citation type="submission" date="2023-04" db="EMBL/GenBank/DDBJ databases">
        <title>Paracnuella aquatica gen. nov., sp. nov., a member of the family Chitinophagaceae isolated from a hot spring.</title>
        <authorList>
            <person name="Wang C."/>
        </authorList>
    </citation>
    <scope>NUCLEOTIDE SEQUENCE</scope>
    <source>
        <strain evidence="1">LB-8</strain>
    </source>
</reference>
<proteinExistence type="predicted"/>
<keyword evidence="2" id="KW-1185">Reference proteome</keyword>
<sequence>MKTFISYTLLGLFYIGLASSSSIIKEEFSKAVVSKNTVANHGKVNR</sequence>
<dbReference type="AlphaFoldDB" id="A0A9X2XS31"/>
<organism evidence="1 2">
    <name type="scientific">Paraflavisolibacter caeni</name>
    <dbReference type="NCBI Taxonomy" id="2982496"/>
    <lineage>
        <taxon>Bacteria</taxon>
        <taxon>Pseudomonadati</taxon>
        <taxon>Bacteroidota</taxon>
        <taxon>Chitinophagia</taxon>
        <taxon>Chitinophagales</taxon>
        <taxon>Chitinophagaceae</taxon>
        <taxon>Paraflavisolibacter</taxon>
    </lineage>
</organism>
<comment type="caution">
    <text evidence="1">The sequence shown here is derived from an EMBL/GenBank/DDBJ whole genome shotgun (WGS) entry which is preliminary data.</text>
</comment>